<keyword evidence="16" id="KW-1185">Reference proteome</keyword>
<feature type="signal peptide" evidence="12">
    <location>
        <begin position="1"/>
        <end position="24"/>
    </location>
</feature>
<evidence type="ECO:0000256" key="2">
    <source>
        <dbReference type="ARBA" id="ARBA00022448"/>
    </source>
</evidence>
<feature type="chain" id="PRO_5020242227" evidence="12">
    <location>
        <begin position="25"/>
        <end position="745"/>
    </location>
</feature>
<dbReference type="PANTHER" id="PTHR30069">
    <property type="entry name" value="TONB-DEPENDENT OUTER MEMBRANE RECEPTOR"/>
    <property type="match status" value="1"/>
</dbReference>
<dbReference type="Gene3D" id="2.60.40.1120">
    <property type="entry name" value="Carboxypeptidase-like, regulatory domain"/>
    <property type="match status" value="1"/>
</dbReference>
<evidence type="ECO:0000256" key="4">
    <source>
        <dbReference type="ARBA" id="ARBA00022692"/>
    </source>
</evidence>
<dbReference type="GO" id="GO:0015344">
    <property type="term" value="F:siderophore uptake transmembrane transporter activity"/>
    <property type="evidence" value="ECO:0007669"/>
    <property type="project" value="TreeGrafter"/>
</dbReference>
<dbReference type="GO" id="GO:0044718">
    <property type="term" value="P:siderophore transmembrane transport"/>
    <property type="evidence" value="ECO:0007669"/>
    <property type="project" value="TreeGrafter"/>
</dbReference>
<organism evidence="15 16">
    <name type="scientific">Sphingobacterium corticibacterium</name>
    <dbReference type="NCBI Taxonomy" id="2484746"/>
    <lineage>
        <taxon>Bacteria</taxon>
        <taxon>Pseudomonadati</taxon>
        <taxon>Bacteroidota</taxon>
        <taxon>Sphingobacteriia</taxon>
        <taxon>Sphingobacteriales</taxon>
        <taxon>Sphingobacteriaceae</taxon>
        <taxon>Sphingobacterium</taxon>
    </lineage>
</organism>
<keyword evidence="5 12" id="KW-0732">Signal</keyword>
<evidence type="ECO:0000256" key="7">
    <source>
        <dbReference type="ARBA" id="ARBA00023136"/>
    </source>
</evidence>
<dbReference type="GO" id="GO:0009279">
    <property type="term" value="C:cell outer membrane"/>
    <property type="evidence" value="ECO:0007669"/>
    <property type="project" value="UniProtKB-SubCell"/>
</dbReference>
<dbReference type="InterPro" id="IPR000531">
    <property type="entry name" value="Beta-barrel_TonB"/>
</dbReference>
<comment type="subcellular location">
    <subcellularLocation>
        <location evidence="1 10">Cell outer membrane</location>
        <topology evidence="1 10">Multi-pass membrane protein</topology>
    </subcellularLocation>
</comment>
<comment type="caution">
    <text evidence="15">The sequence shown here is derived from an EMBL/GenBank/DDBJ whole genome shotgun (WGS) entry which is preliminary data.</text>
</comment>
<dbReference type="RefSeq" id="WP_130143004.1">
    <property type="nucleotide sequence ID" value="NZ_SGIT01000004.1"/>
</dbReference>
<name>A0A4Q6XH79_9SPHI</name>
<evidence type="ECO:0000313" key="16">
    <source>
        <dbReference type="Proteomes" id="UP000292855"/>
    </source>
</evidence>
<evidence type="ECO:0000256" key="12">
    <source>
        <dbReference type="SAM" id="SignalP"/>
    </source>
</evidence>
<dbReference type="Gene3D" id="2.170.130.10">
    <property type="entry name" value="TonB-dependent receptor, plug domain"/>
    <property type="match status" value="1"/>
</dbReference>
<dbReference type="EMBL" id="SGIT01000004">
    <property type="protein sequence ID" value="RZF58455.1"/>
    <property type="molecule type" value="Genomic_DNA"/>
</dbReference>
<dbReference type="InterPro" id="IPR012910">
    <property type="entry name" value="Plug_dom"/>
</dbReference>
<dbReference type="OrthoDB" id="9760333at2"/>
<dbReference type="InterPro" id="IPR036942">
    <property type="entry name" value="Beta-barrel_TonB_sf"/>
</dbReference>
<dbReference type="Pfam" id="PF07715">
    <property type="entry name" value="Plug"/>
    <property type="match status" value="1"/>
</dbReference>
<dbReference type="Pfam" id="PF13715">
    <property type="entry name" value="CarbopepD_reg_2"/>
    <property type="match status" value="1"/>
</dbReference>
<evidence type="ECO:0000256" key="8">
    <source>
        <dbReference type="ARBA" id="ARBA00023170"/>
    </source>
</evidence>
<evidence type="ECO:0000256" key="9">
    <source>
        <dbReference type="ARBA" id="ARBA00023237"/>
    </source>
</evidence>
<gene>
    <name evidence="15" type="ORF">EWE74_17765</name>
</gene>
<evidence type="ECO:0000256" key="11">
    <source>
        <dbReference type="RuleBase" id="RU003357"/>
    </source>
</evidence>
<evidence type="ECO:0000256" key="5">
    <source>
        <dbReference type="ARBA" id="ARBA00022729"/>
    </source>
</evidence>
<dbReference type="PANTHER" id="PTHR30069:SF29">
    <property type="entry name" value="HEMOGLOBIN AND HEMOGLOBIN-HAPTOGLOBIN-BINDING PROTEIN 1-RELATED"/>
    <property type="match status" value="1"/>
</dbReference>
<feature type="domain" description="TonB-dependent receptor plug" evidence="14">
    <location>
        <begin position="122"/>
        <end position="227"/>
    </location>
</feature>
<dbReference type="PROSITE" id="PS52016">
    <property type="entry name" value="TONB_DEPENDENT_REC_3"/>
    <property type="match status" value="1"/>
</dbReference>
<dbReference type="Gene3D" id="2.40.170.20">
    <property type="entry name" value="TonB-dependent receptor, beta-barrel domain"/>
    <property type="match status" value="1"/>
</dbReference>
<dbReference type="SUPFAM" id="SSF49464">
    <property type="entry name" value="Carboxypeptidase regulatory domain-like"/>
    <property type="match status" value="1"/>
</dbReference>
<keyword evidence="7 10" id="KW-0472">Membrane</keyword>
<keyword evidence="2 10" id="KW-0813">Transport</keyword>
<evidence type="ECO:0000256" key="3">
    <source>
        <dbReference type="ARBA" id="ARBA00022452"/>
    </source>
</evidence>
<dbReference type="InterPro" id="IPR037066">
    <property type="entry name" value="Plug_dom_sf"/>
</dbReference>
<reference evidence="15 16" key="1">
    <citation type="submission" date="2019-02" db="EMBL/GenBank/DDBJ databases">
        <authorList>
            <person name="Li Y."/>
        </authorList>
    </citation>
    <scope>NUCLEOTIDE SEQUENCE [LARGE SCALE GENOMIC DNA]</scope>
    <source>
        <strain evidence="15 16">30C10-4-7</strain>
    </source>
</reference>
<accession>A0A4Q6XH79</accession>
<keyword evidence="4 10" id="KW-0812">Transmembrane</keyword>
<sequence length="745" mass="83677">MTKRYNYRLCLIALLYIFPLALFAQTQIQGQITDADNQPIFAASVLLEGSTIGTTTDKDGNFQLEDIPTGKATLVVRAIGYLPIKQPIHLTQNNTQLPIILQKDNRNLDEVVVSGTLREVSKLESPIPVEVYSAKFFRANPAPTIFESLQNINGVRPQINCSVCNTGDIHINGLEGPYTMVLIDGMPIVSGLSTVYGLNGIPQALIERVEIVKGPASTLYGSEAVGGLINIITKTPDNAPLFSLETFGTTWQEYNLDLGGKFNVGSAQSLLGVNYFNYSNPLDKNGDNFTDVTLQDRISIFNKWNFARKDNKTFSLAGRYIYEDRWGGEMNWSRQYRGGDEVYGESIYTKRWEVMGVYDLPGSEDLSFSFSANGHDQNSVYGDTEYMADQKIVFGQLTWRKQLKNHDLLTGLAYRYTYYDDNTPATTDVSHTHLPGLFVQDEITLHPQHKLLLGARYDYNSIHGSILSPRLNYKWNSKDKSQVLRMGVGNGYRVANVFTEDHAALTGARDVVFIGDLKPETSWNTNVNYVKKFYADNGAIFGIDATAFYTYFTNKIIPDYDTDINKIIYSNLDGHAVSQGISVNLDWAHPSGFKAMVGGTVMDVHSEEEGEREWQMLTEKYMGTWTIGYNWNRLGLSFDYTGNVIGPMRLPVLGEDDPRPDESKAWSIQNIQVTKHFRNGLEVFGGVKNLLNWTPTKGIPFIISRAHDPFEKIDDPNLLPFDPSYVYGPNQGIRGFLGVRYNLLR</sequence>
<evidence type="ECO:0000256" key="10">
    <source>
        <dbReference type="PROSITE-ProRule" id="PRU01360"/>
    </source>
</evidence>
<keyword evidence="6 11" id="KW-0798">TonB box</keyword>
<dbReference type="SUPFAM" id="SSF56935">
    <property type="entry name" value="Porins"/>
    <property type="match status" value="1"/>
</dbReference>
<keyword evidence="9 10" id="KW-0998">Cell outer membrane</keyword>
<evidence type="ECO:0000259" key="14">
    <source>
        <dbReference type="Pfam" id="PF07715"/>
    </source>
</evidence>
<feature type="domain" description="TonB-dependent receptor-like beta-barrel" evidence="13">
    <location>
        <begin position="270"/>
        <end position="690"/>
    </location>
</feature>
<dbReference type="AlphaFoldDB" id="A0A4Q6XH79"/>
<evidence type="ECO:0000259" key="13">
    <source>
        <dbReference type="Pfam" id="PF00593"/>
    </source>
</evidence>
<evidence type="ECO:0000256" key="6">
    <source>
        <dbReference type="ARBA" id="ARBA00023077"/>
    </source>
</evidence>
<keyword evidence="3 10" id="KW-1134">Transmembrane beta strand</keyword>
<dbReference type="Proteomes" id="UP000292855">
    <property type="component" value="Unassembled WGS sequence"/>
</dbReference>
<proteinExistence type="inferred from homology"/>
<evidence type="ECO:0000256" key="1">
    <source>
        <dbReference type="ARBA" id="ARBA00004571"/>
    </source>
</evidence>
<keyword evidence="8 15" id="KW-0675">Receptor</keyword>
<dbReference type="InterPro" id="IPR008969">
    <property type="entry name" value="CarboxyPept-like_regulatory"/>
</dbReference>
<dbReference type="InterPro" id="IPR039426">
    <property type="entry name" value="TonB-dep_rcpt-like"/>
</dbReference>
<dbReference type="Pfam" id="PF00593">
    <property type="entry name" value="TonB_dep_Rec_b-barrel"/>
    <property type="match status" value="1"/>
</dbReference>
<evidence type="ECO:0000313" key="15">
    <source>
        <dbReference type="EMBL" id="RZF58455.1"/>
    </source>
</evidence>
<comment type="similarity">
    <text evidence="10 11">Belongs to the TonB-dependent receptor family.</text>
</comment>
<protein>
    <submittedName>
        <fullName evidence="15">TonB-dependent receptor</fullName>
    </submittedName>
</protein>